<evidence type="ECO:0000313" key="3">
    <source>
        <dbReference type="Proteomes" id="UP000250043"/>
    </source>
</evidence>
<proteinExistence type="predicted"/>
<gene>
    <name evidence="2" type="ORF">OBBRIDRAFT_793079</name>
</gene>
<evidence type="ECO:0000256" key="1">
    <source>
        <dbReference type="SAM" id="MobiDB-lite"/>
    </source>
</evidence>
<feature type="region of interest" description="Disordered" evidence="1">
    <location>
        <begin position="230"/>
        <end position="249"/>
    </location>
</feature>
<accession>A0A8E2DL28</accession>
<sequence length="249" mass="28093">MLHKLPYIGHHSLIDRSVAEMSLAMSLFPATLLPLSSAPSWIIVDGHFQPLMLAMETMMYCLILLLSIGRVTDVEEAKFTYYLSPITSQRPHYVLISTTQYLSQVPPMMDLEPSIALDWTRMHHQFEPDKVEERWACLPLVTSSPDEHYIQNERPVEPSARAHDDQVSTKPRDILASGEPSSELSCCPQSRRKTTLSTLPEALPSGVCPRLHCHHPIAFITPSYRSSPHHGNAQEGFCRHTATPGIKRY</sequence>
<organism evidence="2 3">
    <name type="scientific">Obba rivulosa</name>
    <dbReference type="NCBI Taxonomy" id="1052685"/>
    <lineage>
        <taxon>Eukaryota</taxon>
        <taxon>Fungi</taxon>
        <taxon>Dikarya</taxon>
        <taxon>Basidiomycota</taxon>
        <taxon>Agaricomycotina</taxon>
        <taxon>Agaricomycetes</taxon>
        <taxon>Polyporales</taxon>
        <taxon>Gelatoporiaceae</taxon>
        <taxon>Obba</taxon>
    </lineage>
</organism>
<keyword evidence="3" id="KW-1185">Reference proteome</keyword>
<reference evidence="2 3" key="1">
    <citation type="submission" date="2016-07" db="EMBL/GenBank/DDBJ databases">
        <title>Draft genome of the white-rot fungus Obba rivulosa 3A-2.</title>
        <authorList>
            <consortium name="DOE Joint Genome Institute"/>
            <person name="Miettinen O."/>
            <person name="Riley R."/>
            <person name="Acob R."/>
            <person name="Barry K."/>
            <person name="Cullen D."/>
            <person name="De Vries R."/>
            <person name="Hainaut M."/>
            <person name="Hatakka A."/>
            <person name="Henrissat B."/>
            <person name="Hilden K."/>
            <person name="Kuo R."/>
            <person name="Labutti K."/>
            <person name="Lipzen A."/>
            <person name="Makela M.R."/>
            <person name="Sandor L."/>
            <person name="Spatafora J.W."/>
            <person name="Grigoriev I.V."/>
            <person name="Hibbett D.S."/>
        </authorList>
    </citation>
    <scope>NUCLEOTIDE SEQUENCE [LARGE SCALE GENOMIC DNA]</scope>
    <source>
        <strain evidence="2 3">3A-2</strain>
    </source>
</reference>
<feature type="compositionally biased region" description="Basic and acidic residues" evidence="1">
    <location>
        <begin position="155"/>
        <end position="173"/>
    </location>
</feature>
<protein>
    <submittedName>
        <fullName evidence="2">Uncharacterized protein</fullName>
    </submittedName>
</protein>
<dbReference type="EMBL" id="KV722400">
    <property type="protein sequence ID" value="OCH90641.1"/>
    <property type="molecule type" value="Genomic_DNA"/>
</dbReference>
<feature type="compositionally biased region" description="Polar residues" evidence="1">
    <location>
        <begin position="179"/>
        <end position="188"/>
    </location>
</feature>
<feature type="region of interest" description="Disordered" evidence="1">
    <location>
        <begin position="155"/>
        <end position="189"/>
    </location>
</feature>
<dbReference type="Proteomes" id="UP000250043">
    <property type="component" value="Unassembled WGS sequence"/>
</dbReference>
<dbReference type="AlphaFoldDB" id="A0A8E2DL28"/>
<name>A0A8E2DL28_9APHY</name>
<evidence type="ECO:0000313" key="2">
    <source>
        <dbReference type="EMBL" id="OCH90641.1"/>
    </source>
</evidence>